<gene>
    <name evidence="1" type="ORF">M917_0892</name>
</gene>
<name>U4TBV6_9GAMM</name>
<dbReference type="Proteomes" id="UP000016761">
    <property type="component" value="Unassembled WGS sequence"/>
</dbReference>
<dbReference type="STRING" id="1354303.M917_0892"/>
<comment type="caution">
    <text evidence="1">The sequence shown here is derived from an EMBL/GenBank/DDBJ whole genome shotgun (WGS) entry which is preliminary data.</text>
</comment>
<dbReference type="AlphaFoldDB" id="U4TBV6"/>
<protein>
    <submittedName>
        <fullName evidence="1">ISSod6 transposase, IS1301</fullName>
    </submittedName>
</protein>
<reference evidence="1 2" key="1">
    <citation type="journal article" date="2013" name="Genome Announc.">
        <title>Draft Genome Sequence of Psychrobacter aquaticus Strain CMS 56T, Isolated from a Cyanobacterial Mat Sample Collected from Water Bodies in the McMurdo Dry Valley Region of Antarctica.</title>
        <authorList>
            <person name="Reddy G.S."/>
            <person name="Ara S."/>
            <person name="Singh A."/>
            <person name="Kumar Pinnaka A."/>
            <person name="Shivaji S."/>
        </authorList>
    </citation>
    <scope>NUCLEOTIDE SEQUENCE [LARGE SCALE GENOMIC DNA]</scope>
    <source>
        <strain evidence="1 2">CMS 56</strain>
    </source>
</reference>
<evidence type="ECO:0000313" key="1">
    <source>
        <dbReference type="EMBL" id="ERL56214.1"/>
    </source>
</evidence>
<dbReference type="eggNOG" id="COG3293">
    <property type="taxonomic scope" value="Bacteria"/>
</dbReference>
<dbReference type="EMBL" id="AUSW01000015">
    <property type="protein sequence ID" value="ERL56214.1"/>
    <property type="molecule type" value="Genomic_DNA"/>
</dbReference>
<proteinExistence type="predicted"/>
<keyword evidence="2" id="KW-1185">Reference proteome</keyword>
<sequence length="52" mass="6163">MDWYLYRCRHLVENTLARLKHFRGSATSYDKLKDSYGTAIILACVFIWLPLI</sequence>
<organism evidence="1 2">
    <name type="scientific">Psychrobacter aquaticus CMS 56</name>
    <dbReference type="NCBI Taxonomy" id="1354303"/>
    <lineage>
        <taxon>Bacteria</taxon>
        <taxon>Pseudomonadati</taxon>
        <taxon>Pseudomonadota</taxon>
        <taxon>Gammaproteobacteria</taxon>
        <taxon>Moraxellales</taxon>
        <taxon>Moraxellaceae</taxon>
        <taxon>Psychrobacter</taxon>
    </lineage>
</organism>
<accession>U4TBV6</accession>
<evidence type="ECO:0000313" key="2">
    <source>
        <dbReference type="Proteomes" id="UP000016761"/>
    </source>
</evidence>